<comment type="caution">
    <text evidence="8">The sequence shown here is derived from an EMBL/GenBank/DDBJ whole genome shotgun (WGS) entry which is preliminary data.</text>
</comment>
<accession>A0A225EES3</accession>
<protein>
    <submittedName>
        <fullName evidence="8">Uncharacterized protein</fullName>
    </submittedName>
</protein>
<dbReference type="SMART" id="SM00729">
    <property type="entry name" value="Elp3"/>
    <property type="match status" value="1"/>
</dbReference>
<dbReference type="EMBL" id="NIDE01000001">
    <property type="protein sequence ID" value="OWK46855.1"/>
    <property type="molecule type" value="Genomic_DNA"/>
</dbReference>
<dbReference type="GO" id="GO:0051539">
    <property type="term" value="F:4 iron, 4 sulfur cluster binding"/>
    <property type="evidence" value="ECO:0007669"/>
    <property type="project" value="UniProtKB-KW"/>
</dbReference>
<keyword evidence="5" id="KW-0411">Iron-sulfur</keyword>
<dbReference type="InterPro" id="IPR007197">
    <property type="entry name" value="rSAM"/>
</dbReference>
<keyword evidence="3" id="KW-0479">Metal-binding</keyword>
<reference evidence="9" key="1">
    <citation type="submission" date="2017-06" db="EMBL/GenBank/DDBJ databases">
        <title>Genome analysis of Fimbriiglobus ruber SP5, the first member of the order Planctomycetales with confirmed chitinolytic capability.</title>
        <authorList>
            <person name="Ravin N.V."/>
            <person name="Rakitin A.L."/>
            <person name="Ivanova A.A."/>
            <person name="Beletsky A.V."/>
            <person name="Kulichevskaya I.S."/>
            <person name="Mardanov A.V."/>
            <person name="Dedysh S.N."/>
        </authorList>
    </citation>
    <scope>NUCLEOTIDE SEQUENCE [LARGE SCALE GENOMIC DNA]</scope>
    <source>
        <strain evidence="9">SP5</strain>
    </source>
</reference>
<dbReference type="GO" id="GO:0003824">
    <property type="term" value="F:catalytic activity"/>
    <property type="evidence" value="ECO:0007669"/>
    <property type="project" value="InterPro"/>
</dbReference>
<keyword evidence="9" id="KW-1185">Reference proteome</keyword>
<comment type="cofactor">
    <cofactor evidence="1">
        <name>[4Fe-4S] cluster</name>
        <dbReference type="ChEBI" id="CHEBI:49883"/>
    </cofactor>
</comment>
<keyword evidence="2" id="KW-0949">S-adenosyl-L-methionine</keyword>
<dbReference type="SFLD" id="SFLDG01123">
    <property type="entry name" value="methyltransferase_(Class_B)"/>
    <property type="match status" value="1"/>
</dbReference>
<evidence type="ECO:0000256" key="3">
    <source>
        <dbReference type="ARBA" id="ARBA00022723"/>
    </source>
</evidence>
<dbReference type="OrthoDB" id="9801659at2"/>
<dbReference type="Pfam" id="PF04055">
    <property type="entry name" value="Radical_SAM"/>
    <property type="match status" value="1"/>
</dbReference>
<feature type="domain" description="B12-binding" evidence="6">
    <location>
        <begin position="141"/>
        <end position="232"/>
    </location>
</feature>
<evidence type="ECO:0000256" key="1">
    <source>
        <dbReference type="ARBA" id="ARBA00001966"/>
    </source>
</evidence>
<evidence type="ECO:0000313" key="9">
    <source>
        <dbReference type="Proteomes" id="UP000214646"/>
    </source>
</evidence>
<dbReference type="SFLD" id="SFLDS00029">
    <property type="entry name" value="Radical_SAM"/>
    <property type="match status" value="1"/>
</dbReference>
<dbReference type="InterPro" id="IPR051198">
    <property type="entry name" value="BchE-like"/>
</dbReference>
<gene>
    <name evidence="8" type="ORF">FRUB_00554</name>
</gene>
<evidence type="ECO:0000256" key="5">
    <source>
        <dbReference type="ARBA" id="ARBA00023014"/>
    </source>
</evidence>
<dbReference type="AlphaFoldDB" id="A0A225EES3"/>
<evidence type="ECO:0000256" key="2">
    <source>
        <dbReference type="ARBA" id="ARBA00022691"/>
    </source>
</evidence>
<evidence type="ECO:0000256" key="4">
    <source>
        <dbReference type="ARBA" id="ARBA00023004"/>
    </source>
</evidence>
<name>A0A225EES3_9BACT</name>
<dbReference type="Proteomes" id="UP000214646">
    <property type="component" value="Unassembled WGS sequence"/>
</dbReference>
<dbReference type="GO" id="GO:0031419">
    <property type="term" value="F:cobalamin binding"/>
    <property type="evidence" value="ECO:0007669"/>
    <property type="project" value="InterPro"/>
</dbReference>
<proteinExistence type="predicted"/>
<dbReference type="PANTHER" id="PTHR43409">
    <property type="entry name" value="ANAEROBIC MAGNESIUM-PROTOPORPHYRIN IX MONOMETHYL ESTER CYCLASE-RELATED"/>
    <property type="match status" value="1"/>
</dbReference>
<keyword evidence="4" id="KW-0408">Iron</keyword>
<evidence type="ECO:0000259" key="6">
    <source>
        <dbReference type="PROSITE" id="PS51332"/>
    </source>
</evidence>
<dbReference type="InterPro" id="IPR006638">
    <property type="entry name" value="Elp3/MiaA/NifB-like_rSAM"/>
</dbReference>
<dbReference type="SUPFAM" id="SSF102114">
    <property type="entry name" value="Radical SAM enzymes"/>
    <property type="match status" value="1"/>
</dbReference>
<dbReference type="GO" id="GO:0046872">
    <property type="term" value="F:metal ion binding"/>
    <property type="evidence" value="ECO:0007669"/>
    <property type="project" value="UniProtKB-KW"/>
</dbReference>
<dbReference type="SFLD" id="SFLDG01082">
    <property type="entry name" value="B12-binding_domain_containing"/>
    <property type="match status" value="1"/>
</dbReference>
<feature type="domain" description="Radical SAM core" evidence="7">
    <location>
        <begin position="271"/>
        <end position="487"/>
    </location>
</feature>
<dbReference type="Gene3D" id="3.40.50.280">
    <property type="entry name" value="Cobalamin-binding domain"/>
    <property type="match status" value="1"/>
</dbReference>
<dbReference type="Pfam" id="PF02310">
    <property type="entry name" value="B12-binding"/>
    <property type="match status" value="1"/>
</dbReference>
<dbReference type="InterPro" id="IPR034466">
    <property type="entry name" value="Methyltransferase_Class_B"/>
</dbReference>
<dbReference type="Gene3D" id="3.80.30.20">
    <property type="entry name" value="tm_1862 like domain"/>
    <property type="match status" value="1"/>
</dbReference>
<dbReference type="PROSITE" id="PS51332">
    <property type="entry name" value="B12_BINDING"/>
    <property type="match status" value="1"/>
</dbReference>
<sequence length="572" mass="64959">MVREMVREKTALIVFPPFNTPTSPPLGAAMLKGFVERELSDWRVKVFDLNLWTFDRLLTALARGQFRLDPTAFPGGTLDAADLLNAADAFRGKNDEEFYNRPELYNRYGEIFLHFTETYTKALTEACESHHHNGGPRSPLIQDFLDAILAQKPDVVGFSMIFSNQLPVGALLGKILRKEYGLPVLFGGSCFADSAEHFLRWYPDSADIVVAGEGEDALKQFLSDPSAPEKVPGAVYFEKDGSVNKVEKAYSKGIDYYGVPDFSDTNPKEYFSPSPVIPLLLSRGCYWRRCTFCVHYRSAGLTYRMHSMDFTIKMLRGFVAQGIRHFAFIDEMISPPHFEKLARAIKEAELDIAYYALTKPTKEFTSEKLLEVAESGCKYLLWGLESANQRVLDLMDKGSKIEDVSRLMKRSYAAGIANHVFMICGFPTETEGEFAQTIKFLDDHKDYIYAIHRGTFGLEPESPIFEHPEKFGITKKWLIKDTSTGGRWGYEVSSGMSREEAARVFVGVQPFLRAFNPYARFLANYRDHALLIYDRLGDRVQSDKRQFPTLKFAQEPLAPWRGDELESRSLMC</sequence>
<evidence type="ECO:0000259" key="7">
    <source>
        <dbReference type="PROSITE" id="PS51918"/>
    </source>
</evidence>
<dbReference type="PROSITE" id="PS51918">
    <property type="entry name" value="RADICAL_SAM"/>
    <property type="match status" value="1"/>
</dbReference>
<dbReference type="InterPro" id="IPR006158">
    <property type="entry name" value="Cobalamin-bd"/>
</dbReference>
<dbReference type="InterPro" id="IPR023404">
    <property type="entry name" value="rSAM_horseshoe"/>
</dbReference>
<dbReference type="RefSeq" id="WP_088252030.1">
    <property type="nucleotide sequence ID" value="NZ_NIDE01000001.1"/>
</dbReference>
<dbReference type="InterPro" id="IPR058240">
    <property type="entry name" value="rSAM_sf"/>
</dbReference>
<evidence type="ECO:0000313" key="8">
    <source>
        <dbReference type="EMBL" id="OWK46855.1"/>
    </source>
</evidence>
<organism evidence="8 9">
    <name type="scientific">Fimbriiglobus ruber</name>
    <dbReference type="NCBI Taxonomy" id="1908690"/>
    <lineage>
        <taxon>Bacteria</taxon>
        <taxon>Pseudomonadati</taxon>
        <taxon>Planctomycetota</taxon>
        <taxon>Planctomycetia</taxon>
        <taxon>Gemmatales</taxon>
        <taxon>Gemmataceae</taxon>
        <taxon>Fimbriiglobus</taxon>
    </lineage>
</organism>